<evidence type="ECO:0000259" key="4">
    <source>
        <dbReference type="Pfam" id="PF00700"/>
    </source>
</evidence>
<dbReference type="AlphaFoldDB" id="A0AA41W4W9"/>
<evidence type="ECO:0000313" key="5">
    <source>
        <dbReference type="EMBL" id="MCM2678831.1"/>
    </source>
</evidence>
<sequence>MANRLSQSISEADFRSQGASDQINLKNTSEVYLEGATSDVLRAQELVVQSTNPLYDSSTLQSELDSIVDSVNQTAQQVLGTDTLLPTLNVSAAPADNLKAIESAAQHLGSAISQFGAESNGLSSQINTYQIQIENSSAARSRIEDTDFAQSTTELAQIRTQRETLIELQKDEDERKGRVVNQFI</sequence>
<gene>
    <name evidence="5" type="ORF">NAF29_03965</name>
</gene>
<dbReference type="PANTHER" id="PTHR42792:SF2">
    <property type="entry name" value="FLAGELLIN"/>
    <property type="match status" value="1"/>
</dbReference>
<organism evidence="5 6">
    <name type="scientific">Echinimonas agarilytica</name>
    <dbReference type="NCBI Taxonomy" id="1215918"/>
    <lineage>
        <taxon>Bacteria</taxon>
        <taxon>Pseudomonadati</taxon>
        <taxon>Pseudomonadota</taxon>
        <taxon>Gammaproteobacteria</taxon>
        <taxon>Alteromonadales</taxon>
        <taxon>Echinimonadaceae</taxon>
        <taxon>Echinimonas</taxon>
    </lineage>
</organism>
<feature type="domain" description="Flagellin C-terminal" evidence="4">
    <location>
        <begin position="98"/>
        <end position="164"/>
    </location>
</feature>
<dbReference type="GO" id="GO:0009288">
    <property type="term" value="C:bacterial-type flagellum"/>
    <property type="evidence" value="ECO:0007669"/>
    <property type="project" value="UniProtKB-SubCell"/>
</dbReference>
<dbReference type="Pfam" id="PF00700">
    <property type="entry name" value="Flagellin_C"/>
    <property type="match status" value="1"/>
</dbReference>
<dbReference type="SUPFAM" id="SSF64518">
    <property type="entry name" value="Phase 1 flagellin"/>
    <property type="match status" value="1"/>
</dbReference>
<comment type="similarity">
    <text evidence="2">Belongs to the bacterial flagellin family.</text>
</comment>
<proteinExistence type="inferred from homology"/>
<dbReference type="InterPro" id="IPR001492">
    <property type="entry name" value="Flagellin"/>
</dbReference>
<evidence type="ECO:0000256" key="3">
    <source>
        <dbReference type="ARBA" id="ARBA00023143"/>
    </source>
</evidence>
<evidence type="ECO:0000256" key="2">
    <source>
        <dbReference type="ARBA" id="ARBA00005709"/>
    </source>
</evidence>
<keyword evidence="6" id="KW-1185">Reference proteome</keyword>
<keyword evidence="3" id="KW-0975">Bacterial flagellum</keyword>
<comment type="caution">
    <text evidence="5">The sequence shown here is derived from an EMBL/GenBank/DDBJ whole genome shotgun (WGS) entry which is preliminary data.</text>
</comment>
<accession>A0AA41W4W9</accession>
<reference evidence="5 6" key="1">
    <citation type="journal article" date="2013" name="Antonie Van Leeuwenhoek">
        <title>Echinimonas agarilytica gen. nov., sp. nov., a new gammaproteobacterium isolated from the sea urchin Strongylocentrotus intermedius.</title>
        <authorList>
            <person name="Nedashkovskaya O.I."/>
            <person name="Stenkova A.M."/>
            <person name="Zhukova N.V."/>
            <person name="Van Trappen S."/>
            <person name="Lee J.S."/>
            <person name="Kim S.B."/>
        </authorList>
    </citation>
    <scope>NUCLEOTIDE SEQUENCE [LARGE SCALE GENOMIC DNA]</scope>
    <source>
        <strain evidence="5 6">KMM 6351</strain>
    </source>
</reference>
<name>A0AA41W4W9_9GAMM</name>
<evidence type="ECO:0000313" key="6">
    <source>
        <dbReference type="Proteomes" id="UP001165393"/>
    </source>
</evidence>
<evidence type="ECO:0000256" key="1">
    <source>
        <dbReference type="ARBA" id="ARBA00004365"/>
    </source>
</evidence>
<dbReference type="Gene3D" id="1.20.1330.10">
    <property type="entry name" value="f41 fragment of flagellin, N-terminal domain"/>
    <property type="match status" value="2"/>
</dbReference>
<comment type="subcellular location">
    <subcellularLocation>
        <location evidence="1">Bacterial flagellum</location>
    </subcellularLocation>
</comment>
<dbReference type="InterPro" id="IPR046358">
    <property type="entry name" value="Flagellin_C"/>
</dbReference>
<dbReference type="EMBL" id="JAMQGP010000001">
    <property type="protein sequence ID" value="MCM2678831.1"/>
    <property type="molecule type" value="Genomic_DNA"/>
</dbReference>
<protein>
    <recommendedName>
        <fullName evidence="4">Flagellin C-terminal domain-containing protein</fullName>
    </recommendedName>
</protein>
<dbReference type="Proteomes" id="UP001165393">
    <property type="component" value="Unassembled WGS sequence"/>
</dbReference>
<dbReference type="GO" id="GO:0005198">
    <property type="term" value="F:structural molecule activity"/>
    <property type="evidence" value="ECO:0007669"/>
    <property type="project" value="InterPro"/>
</dbReference>
<dbReference type="PANTHER" id="PTHR42792">
    <property type="entry name" value="FLAGELLIN"/>
    <property type="match status" value="1"/>
</dbReference>